<dbReference type="CDD" id="cd01949">
    <property type="entry name" value="GGDEF"/>
    <property type="match status" value="1"/>
</dbReference>
<dbReference type="Proteomes" id="UP000265750">
    <property type="component" value="Unassembled WGS sequence"/>
</dbReference>
<feature type="domain" description="EAL" evidence="2">
    <location>
        <begin position="325"/>
        <end position="580"/>
    </location>
</feature>
<dbReference type="SUPFAM" id="SSF141868">
    <property type="entry name" value="EAL domain-like"/>
    <property type="match status" value="1"/>
</dbReference>
<gene>
    <name evidence="4" type="ORF">D3218_01840</name>
</gene>
<accession>A0A3A1WR45</accession>
<evidence type="ECO:0000313" key="4">
    <source>
        <dbReference type="EMBL" id="RIY03524.1"/>
    </source>
</evidence>
<organism evidence="4 5">
    <name type="scientific">Aureimonas flava</name>
    <dbReference type="NCBI Taxonomy" id="2320271"/>
    <lineage>
        <taxon>Bacteria</taxon>
        <taxon>Pseudomonadati</taxon>
        <taxon>Pseudomonadota</taxon>
        <taxon>Alphaproteobacteria</taxon>
        <taxon>Hyphomicrobiales</taxon>
        <taxon>Aurantimonadaceae</taxon>
        <taxon>Aureimonas</taxon>
    </lineage>
</organism>
<evidence type="ECO:0000256" key="1">
    <source>
        <dbReference type="SAM" id="MobiDB-lite"/>
    </source>
</evidence>
<evidence type="ECO:0000259" key="3">
    <source>
        <dbReference type="PROSITE" id="PS50887"/>
    </source>
</evidence>
<evidence type="ECO:0000259" key="2">
    <source>
        <dbReference type="PROSITE" id="PS50883"/>
    </source>
</evidence>
<dbReference type="SUPFAM" id="SSF55073">
    <property type="entry name" value="Nucleotide cyclase"/>
    <property type="match status" value="1"/>
</dbReference>
<dbReference type="EMBL" id="QYRN01000001">
    <property type="protein sequence ID" value="RIY03524.1"/>
    <property type="molecule type" value="Genomic_DNA"/>
</dbReference>
<dbReference type="SMART" id="SM00267">
    <property type="entry name" value="GGDEF"/>
    <property type="match status" value="1"/>
</dbReference>
<dbReference type="InterPro" id="IPR001633">
    <property type="entry name" value="EAL_dom"/>
</dbReference>
<dbReference type="PANTHER" id="PTHR44757:SF2">
    <property type="entry name" value="BIOFILM ARCHITECTURE MAINTENANCE PROTEIN MBAA"/>
    <property type="match status" value="1"/>
</dbReference>
<dbReference type="InterPro" id="IPR000160">
    <property type="entry name" value="GGDEF_dom"/>
</dbReference>
<dbReference type="Gene3D" id="3.30.450.20">
    <property type="entry name" value="PAS domain"/>
    <property type="match status" value="1"/>
</dbReference>
<dbReference type="InterPro" id="IPR000014">
    <property type="entry name" value="PAS"/>
</dbReference>
<dbReference type="Pfam" id="PF00990">
    <property type="entry name" value="GGDEF"/>
    <property type="match status" value="1"/>
</dbReference>
<protein>
    <submittedName>
        <fullName evidence="4">EAL domain-containing protein</fullName>
    </submittedName>
</protein>
<sequence length="583" mass="63308">MREGAGSSSHRTHRQGANRLTHRTDNSGRYGSGLMSAAVSHHEFHILETVPVGVLVLRGDTTLLYANDAAHALFGDGTAVPNLVDTLRPVDGRALRAHLHDGHQFEATVSDLETERQVTASVAKLGGAGQTDFVVSLTDITDFKRATERAEFLAHHDPLTRLGNRTLLQSVWDALERRLRHGEVEVHAMALDLDRFKEVNDVHGHAMGDLVLRQAANRIRLAVAEAGQVFRFGGDEFFVLAEGGSRTAAVAVGRRIVEDLRRPMTVLGHEIVIGCSVGIASGPLDGTQRDALHRAADLALYDVKRAGRGNVACFDPRQEQALLDRRLLQADLVLAIADNSLELAFLPQFDSDNAELAGAEVSITWTNARNGQRIGSEALLSLAQEAGLSHLLDLWTIRTAVARFAERRDGGWACPRVAIGVATTTLLRADTADAILRILAEHELPPERLEIQIAEGSVLATGSDLAPVMRHLAGAGVRIAIDGFCSHRHDLSYLRSLGVGRIKFDRSIAVRMLGEADADALTGAIWTLCQRLAIEMSADGIETPQQWDQLRRLGRLRAQGAFFGEREAETLRASGRRADEASG</sequence>
<name>A0A3A1WR45_9HYPH</name>
<dbReference type="PROSITE" id="PS50887">
    <property type="entry name" value="GGDEF"/>
    <property type="match status" value="1"/>
</dbReference>
<dbReference type="InterPro" id="IPR035919">
    <property type="entry name" value="EAL_sf"/>
</dbReference>
<dbReference type="Gene3D" id="3.20.20.450">
    <property type="entry name" value="EAL domain"/>
    <property type="match status" value="1"/>
</dbReference>
<dbReference type="AlphaFoldDB" id="A0A3A1WR45"/>
<feature type="domain" description="GGDEF" evidence="3">
    <location>
        <begin position="184"/>
        <end position="316"/>
    </location>
</feature>
<dbReference type="NCBIfam" id="TIGR00254">
    <property type="entry name" value="GGDEF"/>
    <property type="match status" value="1"/>
</dbReference>
<dbReference type="PANTHER" id="PTHR44757">
    <property type="entry name" value="DIGUANYLATE CYCLASE DGCP"/>
    <property type="match status" value="1"/>
</dbReference>
<feature type="region of interest" description="Disordered" evidence="1">
    <location>
        <begin position="1"/>
        <end position="29"/>
    </location>
</feature>
<dbReference type="InterPro" id="IPR029787">
    <property type="entry name" value="Nucleotide_cyclase"/>
</dbReference>
<dbReference type="PROSITE" id="PS50883">
    <property type="entry name" value="EAL"/>
    <property type="match status" value="1"/>
</dbReference>
<proteinExistence type="predicted"/>
<evidence type="ECO:0000313" key="5">
    <source>
        <dbReference type="Proteomes" id="UP000265750"/>
    </source>
</evidence>
<dbReference type="Gene3D" id="3.30.70.270">
    <property type="match status" value="1"/>
</dbReference>
<dbReference type="Pfam" id="PF13188">
    <property type="entry name" value="PAS_8"/>
    <property type="match status" value="1"/>
</dbReference>
<comment type="caution">
    <text evidence="4">The sequence shown here is derived from an EMBL/GenBank/DDBJ whole genome shotgun (WGS) entry which is preliminary data.</text>
</comment>
<reference evidence="5" key="1">
    <citation type="submission" date="2018-09" db="EMBL/GenBank/DDBJ databases">
        <authorList>
            <person name="Tuo L."/>
        </authorList>
    </citation>
    <scope>NUCLEOTIDE SEQUENCE [LARGE SCALE GENOMIC DNA]</scope>
    <source>
        <strain evidence="5">M2BS4Y-1</strain>
    </source>
</reference>
<dbReference type="InterPro" id="IPR043128">
    <property type="entry name" value="Rev_trsase/Diguanyl_cyclase"/>
</dbReference>
<dbReference type="SMART" id="SM00052">
    <property type="entry name" value="EAL"/>
    <property type="match status" value="1"/>
</dbReference>
<dbReference type="Pfam" id="PF00563">
    <property type="entry name" value="EAL"/>
    <property type="match status" value="1"/>
</dbReference>
<dbReference type="InterPro" id="IPR052155">
    <property type="entry name" value="Biofilm_reg_signaling"/>
</dbReference>
<dbReference type="OrthoDB" id="9814202at2"/>
<keyword evidence="5" id="KW-1185">Reference proteome</keyword>
<dbReference type="CDD" id="cd01948">
    <property type="entry name" value="EAL"/>
    <property type="match status" value="1"/>
</dbReference>